<dbReference type="Pfam" id="PF13673">
    <property type="entry name" value="Acetyltransf_10"/>
    <property type="match status" value="1"/>
</dbReference>
<evidence type="ECO:0000259" key="1">
    <source>
        <dbReference type="Pfam" id="PF13673"/>
    </source>
</evidence>
<dbReference type="Gene3D" id="3.40.630.30">
    <property type="match status" value="1"/>
</dbReference>
<keyword evidence="2" id="KW-0808">Transferase</keyword>
<gene>
    <name evidence="2" type="ORF">PVOR_14254</name>
</gene>
<name>A0A2R9SVY5_9BACL</name>
<dbReference type="EMBL" id="ADHJ01000020">
    <property type="protein sequence ID" value="EFU41524.1"/>
    <property type="molecule type" value="Genomic_DNA"/>
</dbReference>
<dbReference type="SUPFAM" id="SSF55729">
    <property type="entry name" value="Acyl-CoA N-acyltransferases (Nat)"/>
    <property type="match status" value="1"/>
</dbReference>
<dbReference type="PANTHER" id="PTHR42791">
    <property type="entry name" value="GNAT FAMILY ACETYLTRANSFERASE"/>
    <property type="match status" value="1"/>
</dbReference>
<evidence type="ECO:0000313" key="2">
    <source>
        <dbReference type="EMBL" id="EFU41524.1"/>
    </source>
</evidence>
<dbReference type="InterPro" id="IPR052523">
    <property type="entry name" value="Trichothecene_AcTrans"/>
</dbReference>
<reference evidence="2 3" key="1">
    <citation type="journal article" date="2010" name="BMC Genomics">
        <title>Genome sequence of the pattern forming Paenibacillus vortex bacterium reveals potential for thriving in complex environments.</title>
        <authorList>
            <person name="Sirota-Madi A."/>
            <person name="Olender T."/>
            <person name="Helman Y."/>
            <person name="Ingham C."/>
            <person name="Brainis I."/>
            <person name="Roth D."/>
            <person name="Hagi E."/>
            <person name="Brodsky L."/>
            <person name="Leshkowitz D."/>
            <person name="Galatenko V."/>
            <person name="Nikolaev V."/>
            <person name="Mugasimangalam R.C."/>
            <person name="Bransburg-Zabary S."/>
            <person name="Gutnick D.L."/>
            <person name="Lancet D."/>
            <person name="Ben-Jacob E."/>
        </authorList>
    </citation>
    <scope>NUCLEOTIDE SEQUENCE [LARGE SCALE GENOMIC DNA]</scope>
    <source>
        <strain evidence="2 3">V453</strain>
    </source>
</reference>
<comment type="caution">
    <text evidence="2">The sequence shown here is derived from an EMBL/GenBank/DDBJ whole genome shotgun (WGS) entry which is preliminary data.</text>
</comment>
<feature type="domain" description="N-acetyltransferase" evidence="1">
    <location>
        <begin position="130"/>
        <end position="189"/>
    </location>
</feature>
<proteinExistence type="predicted"/>
<dbReference type="RefSeq" id="WP_006209625.1">
    <property type="nucleotide sequence ID" value="NZ_ADHJ01000020.1"/>
</dbReference>
<protein>
    <submittedName>
        <fullName evidence="2">N-acetyltransferase</fullName>
    </submittedName>
</protein>
<evidence type="ECO:0000313" key="3">
    <source>
        <dbReference type="Proteomes" id="UP000003094"/>
    </source>
</evidence>
<dbReference type="GO" id="GO:0016747">
    <property type="term" value="F:acyltransferase activity, transferring groups other than amino-acyl groups"/>
    <property type="evidence" value="ECO:0007669"/>
    <property type="project" value="InterPro"/>
</dbReference>
<dbReference type="KEGG" id="pvo:PVOR_14254"/>
<organism evidence="2 3">
    <name type="scientific">Paenibacillus vortex V453</name>
    <dbReference type="NCBI Taxonomy" id="715225"/>
    <lineage>
        <taxon>Bacteria</taxon>
        <taxon>Bacillati</taxon>
        <taxon>Bacillota</taxon>
        <taxon>Bacilli</taxon>
        <taxon>Bacillales</taxon>
        <taxon>Paenibacillaceae</taxon>
        <taxon>Paenibacillus</taxon>
    </lineage>
</organism>
<keyword evidence="3" id="KW-1185">Reference proteome</keyword>
<dbReference type="PANTHER" id="PTHR42791:SF1">
    <property type="entry name" value="N-ACETYLTRANSFERASE DOMAIN-CONTAINING PROTEIN"/>
    <property type="match status" value="1"/>
</dbReference>
<dbReference type="AlphaFoldDB" id="A0A2R9SVY5"/>
<sequence>MRVDRSDIPKAASVLAQAFAKDDPLYQLILPDETTRLDALNIFFQCYIEMLYPYSDVLTTSKDFEAVALVFHSERQAGTLLSNVKYAKQIGLAIIKSLPICRIIGIRGFVRGLTILRSMSSVWLSMLGDRQYMHLDMIAVQEGCHGQGYVSRIIKPLLAECHTKNILCTLETQTPSNVPIYEHYDYRMVKIIPLPNSSLRQYCMVYTPDGLQQHE</sequence>
<dbReference type="Proteomes" id="UP000003094">
    <property type="component" value="Unassembled WGS sequence"/>
</dbReference>
<accession>A0A2R9SVY5</accession>
<dbReference type="InterPro" id="IPR000182">
    <property type="entry name" value="GNAT_dom"/>
</dbReference>
<dbReference type="InterPro" id="IPR016181">
    <property type="entry name" value="Acyl_CoA_acyltransferase"/>
</dbReference>